<evidence type="ECO:0000313" key="1">
    <source>
        <dbReference type="EMBL" id="VDN35943.1"/>
    </source>
</evidence>
<proteinExistence type="predicted"/>
<evidence type="ECO:0000313" key="3">
    <source>
        <dbReference type="WBParaSite" id="GPUH_0002042001-mRNA-1"/>
    </source>
</evidence>
<dbReference type="AlphaFoldDB" id="A0A183EHF4"/>
<accession>A0A183EHF4</accession>
<evidence type="ECO:0000313" key="2">
    <source>
        <dbReference type="Proteomes" id="UP000271098"/>
    </source>
</evidence>
<reference evidence="1 2" key="2">
    <citation type="submission" date="2018-11" db="EMBL/GenBank/DDBJ databases">
        <authorList>
            <consortium name="Pathogen Informatics"/>
        </authorList>
    </citation>
    <scope>NUCLEOTIDE SEQUENCE [LARGE SCALE GENOMIC DNA]</scope>
</reference>
<reference evidence="3" key="1">
    <citation type="submission" date="2016-06" db="UniProtKB">
        <authorList>
            <consortium name="WormBaseParasite"/>
        </authorList>
    </citation>
    <scope>IDENTIFICATION</scope>
</reference>
<gene>
    <name evidence="1" type="ORF">GPUH_LOCUS20395</name>
</gene>
<dbReference type="Proteomes" id="UP000271098">
    <property type="component" value="Unassembled WGS sequence"/>
</dbReference>
<dbReference type="EMBL" id="UYRT01090352">
    <property type="protein sequence ID" value="VDN35943.1"/>
    <property type="molecule type" value="Genomic_DNA"/>
</dbReference>
<protein>
    <submittedName>
        <fullName evidence="3">Helitron helicase</fullName>
    </submittedName>
</protein>
<name>A0A183EHF4_9BILA</name>
<organism evidence="3">
    <name type="scientific">Gongylonema pulchrum</name>
    <dbReference type="NCBI Taxonomy" id="637853"/>
    <lineage>
        <taxon>Eukaryota</taxon>
        <taxon>Metazoa</taxon>
        <taxon>Ecdysozoa</taxon>
        <taxon>Nematoda</taxon>
        <taxon>Chromadorea</taxon>
        <taxon>Rhabditida</taxon>
        <taxon>Spirurina</taxon>
        <taxon>Spiruromorpha</taxon>
        <taxon>Spiruroidea</taxon>
        <taxon>Gongylonematidae</taxon>
        <taxon>Gongylonema</taxon>
    </lineage>
</organism>
<keyword evidence="2" id="KW-1185">Reference proteome</keyword>
<sequence length="101" mass="11784">MEHFGNRSAGQGQQHVYNASTYNLYPNQPPYIAGEMEWYPLETTNAPHPYSDLIPGYVRINIKTVCKVDDHDHNTGFTSFCGKIWEKRYTCDIRDSKFDEY</sequence>
<dbReference type="WBParaSite" id="GPUH_0002042001-mRNA-1">
    <property type="protein sequence ID" value="GPUH_0002042001-mRNA-1"/>
    <property type="gene ID" value="GPUH_0002042001"/>
</dbReference>